<dbReference type="PANTHER" id="PTHR22420:SF5">
    <property type="entry name" value="PROTEIN FAM81B"/>
    <property type="match status" value="1"/>
</dbReference>
<name>A0A673CHA0_9TELE</name>
<dbReference type="InParanoid" id="A0A673CHA0"/>
<protein>
    <recommendedName>
        <fullName evidence="6">Family with sequence similarity 81 member B</fullName>
    </recommendedName>
</protein>
<reference evidence="4" key="1">
    <citation type="submission" date="2019-06" db="EMBL/GenBank/DDBJ databases">
        <authorList>
            <consortium name="Wellcome Sanger Institute Data Sharing"/>
        </authorList>
    </citation>
    <scope>NUCLEOTIDE SEQUENCE [LARGE SCALE GENOMIC DNA]</scope>
</reference>
<feature type="compositionally biased region" description="Polar residues" evidence="3">
    <location>
        <begin position="16"/>
        <end position="25"/>
    </location>
</feature>
<accession>A0A673CHA0</accession>
<dbReference type="AlphaFoldDB" id="A0A673CHA0"/>
<feature type="region of interest" description="Disordered" evidence="3">
    <location>
        <begin position="1"/>
        <end position="25"/>
    </location>
</feature>
<reference evidence="4" key="2">
    <citation type="submission" date="2025-08" db="UniProtKB">
        <authorList>
            <consortium name="Ensembl"/>
        </authorList>
    </citation>
    <scope>IDENTIFICATION</scope>
</reference>
<dbReference type="InterPro" id="IPR029619">
    <property type="entry name" value="FAM81"/>
</dbReference>
<dbReference type="PANTHER" id="PTHR22420">
    <property type="entry name" value="PROTEIN FAM81A"/>
    <property type="match status" value="1"/>
</dbReference>
<reference evidence="4" key="3">
    <citation type="submission" date="2025-09" db="UniProtKB">
        <authorList>
            <consortium name="Ensembl"/>
        </authorList>
    </citation>
    <scope>IDENTIFICATION</scope>
</reference>
<organism evidence="4 5">
    <name type="scientific">Sphaeramia orbicularis</name>
    <name type="common">orbiculate cardinalfish</name>
    <dbReference type="NCBI Taxonomy" id="375764"/>
    <lineage>
        <taxon>Eukaryota</taxon>
        <taxon>Metazoa</taxon>
        <taxon>Chordata</taxon>
        <taxon>Craniata</taxon>
        <taxon>Vertebrata</taxon>
        <taxon>Euteleostomi</taxon>
        <taxon>Actinopterygii</taxon>
        <taxon>Neopterygii</taxon>
        <taxon>Teleostei</taxon>
        <taxon>Neoteleostei</taxon>
        <taxon>Acanthomorphata</taxon>
        <taxon>Gobiaria</taxon>
        <taxon>Kurtiformes</taxon>
        <taxon>Apogonoidei</taxon>
        <taxon>Apogonidae</taxon>
        <taxon>Apogoninae</taxon>
        <taxon>Sphaeramia</taxon>
    </lineage>
</organism>
<evidence type="ECO:0008006" key="6">
    <source>
        <dbReference type="Google" id="ProtNLM"/>
    </source>
</evidence>
<evidence type="ECO:0000256" key="2">
    <source>
        <dbReference type="ARBA" id="ARBA00046344"/>
    </source>
</evidence>
<evidence type="ECO:0000313" key="5">
    <source>
        <dbReference type="Proteomes" id="UP000472271"/>
    </source>
</evidence>
<dbReference type="Proteomes" id="UP000472271">
    <property type="component" value="Chromosome 9"/>
</dbReference>
<evidence type="ECO:0000256" key="3">
    <source>
        <dbReference type="SAM" id="MobiDB-lite"/>
    </source>
</evidence>
<evidence type="ECO:0000256" key="1">
    <source>
        <dbReference type="ARBA" id="ARBA00023054"/>
    </source>
</evidence>
<evidence type="ECO:0000313" key="4">
    <source>
        <dbReference type="Ensembl" id="ENSSORP00005054956.1"/>
    </source>
</evidence>
<keyword evidence="1" id="KW-0175">Coiled coil</keyword>
<keyword evidence="5" id="KW-1185">Reference proteome</keyword>
<sequence length="255" mass="28934">MDRLAQLHSRRPVLPSDNTNMQTQESQDRTLAVLLEQAFRIKEEVAASILSAQGSVQTEALSRRLLESHILTITRIVKQLSQVLEGHIAQRDSVTTGTTLAVQCMDQKNMVGIGDLRGRVARYGSQSRVKITLRNYCINTTAIIVQVRSRLADRLHALEARVEQFETQWDKSTIRHADHLKRSESILNKRVASVENSLHQELQLLKQNYDKGFASVRDAIESLKQIGDIKSRLEEEKIQKDIRDICSKVAELSEL</sequence>
<proteinExistence type="inferred from homology"/>
<comment type="similarity">
    <text evidence="2">Belongs to the FAM81 family.</text>
</comment>
<dbReference type="Ensembl" id="ENSSORT00005056232.1">
    <property type="protein sequence ID" value="ENSSORP00005054956.1"/>
    <property type="gene ID" value="ENSSORG00005024581.1"/>
</dbReference>